<organism evidence="1 2">
    <name type="scientific">Rufibacter tibetensis</name>
    <dbReference type="NCBI Taxonomy" id="512763"/>
    <lineage>
        <taxon>Bacteria</taxon>
        <taxon>Pseudomonadati</taxon>
        <taxon>Bacteroidota</taxon>
        <taxon>Cytophagia</taxon>
        <taxon>Cytophagales</taxon>
        <taxon>Hymenobacteraceae</taxon>
        <taxon>Rufibacter</taxon>
    </lineage>
</organism>
<dbReference type="OrthoDB" id="9815326at2"/>
<sequence length="232" mass="27056">MKDERLKVIITCEHAGNDIPLEYATNFEAAGEVLTTHLGYDIGALELFEKFKPSADFSLHSTTSRLVVELNRSLHHPHLFSDYMPELSTSQAEKVLNKYYHPYREQAETKIAEWVSKDFTVVHLSVHTFTPQLDGKVRKTDIGFLYDPKREREQLLAARWRQQMHLKTKHKIRYNYPYKGTADGFVTQLRRNFSNEQYAGIELEVNQRFPEANGQDWQELQDALVHTFNLAL</sequence>
<dbReference type="Proteomes" id="UP000061382">
    <property type="component" value="Chromosome"/>
</dbReference>
<dbReference type="InterPro" id="IPR007709">
    <property type="entry name" value="N-FG_amidohydro"/>
</dbReference>
<dbReference type="AlphaFoldDB" id="A0A0P0C5Y5"/>
<dbReference type="STRING" id="512763.DC20_18550"/>
<name>A0A0P0C5Y5_9BACT</name>
<evidence type="ECO:0008006" key="3">
    <source>
        <dbReference type="Google" id="ProtNLM"/>
    </source>
</evidence>
<gene>
    <name evidence="1" type="ORF">DC20_18550</name>
</gene>
<accession>A0A0P0C5Y5</accession>
<proteinExistence type="predicted"/>
<dbReference type="Gene3D" id="3.40.630.40">
    <property type="entry name" value="Zn-dependent exopeptidases"/>
    <property type="match status" value="1"/>
</dbReference>
<evidence type="ECO:0000313" key="2">
    <source>
        <dbReference type="Proteomes" id="UP000061382"/>
    </source>
</evidence>
<dbReference type="Pfam" id="PF05013">
    <property type="entry name" value="FGase"/>
    <property type="match status" value="1"/>
</dbReference>
<dbReference type="SUPFAM" id="SSF53187">
    <property type="entry name" value="Zn-dependent exopeptidases"/>
    <property type="match status" value="1"/>
</dbReference>
<dbReference type="EMBL" id="CP012643">
    <property type="protein sequence ID" value="ALJ00607.1"/>
    <property type="molecule type" value="Genomic_DNA"/>
</dbReference>
<dbReference type="RefSeq" id="WP_062545197.1">
    <property type="nucleotide sequence ID" value="NZ_CP012643.1"/>
</dbReference>
<dbReference type="KEGG" id="rti:DC20_18550"/>
<dbReference type="PATRIC" id="fig|512763.3.peg.4074"/>
<protein>
    <recommendedName>
        <fullName evidence="3">N-formylglutamate amidohydrolase</fullName>
    </recommendedName>
</protein>
<reference evidence="1 2" key="1">
    <citation type="submission" date="2015-08" db="EMBL/GenBank/DDBJ databases">
        <title>Complete genome sequence of Rufibacter tibetensis strain 1351t, a radiation-resistant bacterium from tibet plateau.</title>
        <authorList>
            <person name="Dai J."/>
        </authorList>
    </citation>
    <scope>NUCLEOTIDE SEQUENCE [LARGE SCALE GENOMIC DNA]</scope>
    <source>
        <strain evidence="1 2">1351</strain>
    </source>
</reference>
<keyword evidence="2" id="KW-1185">Reference proteome</keyword>
<evidence type="ECO:0000313" key="1">
    <source>
        <dbReference type="EMBL" id="ALJ00607.1"/>
    </source>
</evidence>